<dbReference type="Gene3D" id="2.40.380.10">
    <property type="entry name" value="FomD-like"/>
    <property type="match status" value="1"/>
</dbReference>
<dbReference type="NCBIfam" id="TIGR01484">
    <property type="entry name" value="HAD-SF-IIB"/>
    <property type="match status" value="1"/>
</dbReference>
<organism evidence="2">
    <name type="scientific">Metalysinibacillus saudimassiliensis</name>
    <dbReference type="NCBI Taxonomy" id="1461583"/>
    <lineage>
        <taxon>Bacteria</taxon>
        <taxon>Bacillati</taxon>
        <taxon>Bacillota</taxon>
        <taxon>Bacilli</taxon>
        <taxon>Bacillales</taxon>
        <taxon>Caryophanaceae</taxon>
        <taxon>Metalysinibacillus</taxon>
    </lineage>
</organism>
<evidence type="ECO:0000259" key="1">
    <source>
        <dbReference type="Pfam" id="PF04167"/>
    </source>
</evidence>
<dbReference type="InterPro" id="IPR006379">
    <property type="entry name" value="HAD-SF_hydro_IIB"/>
</dbReference>
<dbReference type="InterPro" id="IPR007295">
    <property type="entry name" value="DUF402"/>
</dbReference>
<dbReference type="SUPFAM" id="SSF159234">
    <property type="entry name" value="FomD-like"/>
    <property type="match status" value="1"/>
</dbReference>
<name>A0A078MI18_9BACL</name>
<dbReference type="PANTHER" id="PTHR41271">
    <property type="entry name" value="DUF402 DOMAIN-CONTAINING PROTEIN"/>
    <property type="match status" value="1"/>
</dbReference>
<dbReference type="InterPro" id="IPR035930">
    <property type="entry name" value="FomD-like_sf"/>
</dbReference>
<dbReference type="SUPFAM" id="SSF56784">
    <property type="entry name" value="HAD-like"/>
    <property type="match status" value="1"/>
</dbReference>
<dbReference type="AlphaFoldDB" id="A0A078MI18"/>
<protein>
    <submittedName>
        <fullName evidence="2">Sugar phosphatase YidA</fullName>
    </submittedName>
</protein>
<proteinExistence type="predicted"/>
<dbReference type="Pfam" id="PF08282">
    <property type="entry name" value="Hydrolase_3"/>
    <property type="match status" value="1"/>
</dbReference>
<feature type="domain" description="DUF402" evidence="1">
    <location>
        <begin position="46"/>
        <end position="119"/>
    </location>
</feature>
<reference evidence="2" key="1">
    <citation type="submission" date="2014-07" db="EMBL/GenBank/DDBJ databases">
        <authorList>
            <person name="Urmite Genomes Urmite Genomes"/>
        </authorList>
    </citation>
    <scope>NUCLEOTIDE SEQUENCE</scope>
    <source>
        <strain evidence="2">13S34_air</strain>
    </source>
</reference>
<dbReference type="Pfam" id="PF04167">
    <property type="entry name" value="DUF402"/>
    <property type="match status" value="1"/>
</dbReference>
<evidence type="ECO:0000313" key="2">
    <source>
        <dbReference type="EMBL" id="CEA05919.1"/>
    </source>
</evidence>
<accession>A0A078MI18</accession>
<dbReference type="PATRIC" id="fig|1461583.4.peg.2608"/>
<sequence length="388" mass="43716">MIERKIRYDGSTVEINATLISQTATRMDIIHYTEPPFTMRDEGYTISITTEHYTCASYWFDRPYNVYRWFDANHQLVAAYFNIVGTTSFTNNILSFEDKIIDVLVLPDGQTFVLDEDELPVPLAQFEDGAVLAATKRVLEDYKTIVFSKPLVFDLDGTICFKGQPVTPAITNTLYQLYQNGYDIIIASARPIRDIYPVLPPWMHELTMVGGNGAFIKQGAQITVTGFSCTTELTTLLDTYQLTYLSDSHWDYAYTGDCTHPIFHNIDADKLASRHHSWHTLPDLAKLVIFNAPAEVVAKLSTLPIEVTAHANEALLDISSQYCTKWTGLQQLGLQPKQFIAFSNDSNDVAMFKQADTAICIGTNYIAQKHASVQLAPQDIVHYLQQLL</sequence>
<dbReference type="EMBL" id="LN483080">
    <property type="protein sequence ID" value="CEA05919.1"/>
    <property type="molecule type" value="Genomic_DNA"/>
</dbReference>
<dbReference type="InterPro" id="IPR023214">
    <property type="entry name" value="HAD_sf"/>
</dbReference>
<dbReference type="GO" id="GO:0016791">
    <property type="term" value="F:phosphatase activity"/>
    <property type="evidence" value="ECO:0007669"/>
    <property type="project" value="UniProtKB-ARBA"/>
</dbReference>
<dbReference type="Gene3D" id="3.30.1240.10">
    <property type="match status" value="1"/>
</dbReference>
<dbReference type="HOGENOM" id="CLU_711336_0_0_9"/>
<gene>
    <name evidence="2" type="primary">yidA_2</name>
    <name evidence="2" type="ORF">BN1050_02715</name>
</gene>
<dbReference type="InterPro" id="IPR036412">
    <property type="entry name" value="HAD-like_sf"/>
</dbReference>
<dbReference type="Gene3D" id="3.40.50.1000">
    <property type="entry name" value="HAD superfamily/HAD-like"/>
    <property type="match status" value="1"/>
</dbReference>
<dbReference type="PANTHER" id="PTHR41271:SF1">
    <property type="entry name" value="DUF402 DOMAIN-CONTAINING PROTEIN"/>
    <property type="match status" value="1"/>
</dbReference>